<evidence type="ECO:0000256" key="3">
    <source>
        <dbReference type="ARBA" id="ARBA00022452"/>
    </source>
</evidence>
<dbReference type="Pfam" id="PF00593">
    <property type="entry name" value="TonB_dep_Rec_b-barrel"/>
    <property type="match status" value="1"/>
</dbReference>
<dbReference type="InterPro" id="IPR036942">
    <property type="entry name" value="Beta-barrel_TonB_sf"/>
</dbReference>
<organism evidence="15 16">
    <name type="scientific">Haliscomenobacter hydrossis (strain ATCC 27775 / DSM 1100 / LMG 10767 / O)</name>
    <dbReference type="NCBI Taxonomy" id="760192"/>
    <lineage>
        <taxon>Bacteria</taxon>
        <taxon>Pseudomonadati</taxon>
        <taxon>Bacteroidota</taxon>
        <taxon>Saprospiria</taxon>
        <taxon>Saprospirales</taxon>
        <taxon>Haliscomenobacteraceae</taxon>
        <taxon>Haliscomenobacter</taxon>
    </lineage>
</organism>
<evidence type="ECO:0000256" key="9">
    <source>
        <dbReference type="ARBA" id="ARBA00023237"/>
    </source>
</evidence>
<dbReference type="InterPro" id="IPR012910">
    <property type="entry name" value="Plug_dom"/>
</dbReference>
<dbReference type="Gene3D" id="2.170.130.10">
    <property type="entry name" value="TonB-dependent receptor, plug domain"/>
    <property type="match status" value="1"/>
</dbReference>
<dbReference type="InterPro" id="IPR039426">
    <property type="entry name" value="TonB-dep_rcpt-like"/>
</dbReference>
<dbReference type="AlphaFoldDB" id="F4KQI3"/>
<sequence length="734" mass="82521">MRKLLLVLLTLPALHLFAQNTLNIKVRDAATQKPLSGASILVQGYNIGGETDSAGLLILREVPDGEHTLQCRYLGYRSIQRNVTLPLTADAQVVFSLSEQEEELEEVLIRSTRSSRSIADIPTRVEAITGEELEEKSNMKPGDVRMLLNESTGIQTQQTSASSANASIRIQGLDGRYTQLLRDGLPMYAGLSSGLSLLQILPLDLKQVEVIKGSASTLYGGGAIAGLVNFITRQPEAEPQLRLLANTTSAGGLDLSAFYSKMLDDDVGFTLLASRNSGSAYDPANIGLTAIPRFNRLSINPRFWFYFEENTTIQVGFNYSKENRLGGDVDYVRGNSRFGYFERNISARFASQVQIDHTPNKRLHFSLRNTINRFSRILNQRQFRFEGAQLASFSELHGRFRPKSNQELIGGLNYQSDHFEEGTRQTLSNPRTPRILNIRNFGTFVQYTWSPNEQYTLETGLRTDLVQGYGAAVLPRIAALYKLTDAISARINIGLGYKTPTLFTEQSESLAFQGITLPSADSLNLERSFGINFDLNYRGSFKLPGLSKEISFSWNQLFFYTQLNNPLVLQARTSGTTYTFANLDGDYVTRGLETNLKFSYRKPWKLFLGYTFTDARSRSTGESVQLPLTPKHRLNSVLMYELEERWRLGLEAYYFSPQGLGDASRSPAYWICGLMGEKMWENWSIFLNFENFLDTRQTRFGAIYTGFINNPQFKEIYAPMDGFVVNAGVKISIL</sequence>
<evidence type="ECO:0000256" key="5">
    <source>
        <dbReference type="ARBA" id="ARBA00022729"/>
    </source>
</evidence>
<comment type="similarity">
    <text evidence="10 11">Belongs to the TonB-dependent receptor family.</text>
</comment>
<dbReference type="KEGG" id="hhy:Halhy_2087"/>
<keyword evidence="3 10" id="KW-1134">Transmembrane beta strand</keyword>
<feature type="chain" id="PRO_5003310090" evidence="12">
    <location>
        <begin position="19"/>
        <end position="734"/>
    </location>
</feature>
<keyword evidence="9 10" id="KW-0998">Cell outer membrane</keyword>
<feature type="domain" description="TonB-dependent receptor-like beta-barrel" evidence="13">
    <location>
        <begin position="276"/>
        <end position="691"/>
    </location>
</feature>
<dbReference type="RefSeq" id="WP_013764525.1">
    <property type="nucleotide sequence ID" value="NC_015510.1"/>
</dbReference>
<dbReference type="Gene3D" id="2.40.170.20">
    <property type="entry name" value="TonB-dependent receptor, beta-barrel domain"/>
    <property type="match status" value="1"/>
</dbReference>
<name>F4KQI3_HALH1</name>
<keyword evidence="16" id="KW-1185">Reference proteome</keyword>
<dbReference type="InterPro" id="IPR037066">
    <property type="entry name" value="Plug_dom_sf"/>
</dbReference>
<dbReference type="STRING" id="760192.Halhy_2087"/>
<protein>
    <submittedName>
        <fullName evidence="15">TonB-dependent receptor plug</fullName>
    </submittedName>
</protein>
<dbReference type="GO" id="GO:0009279">
    <property type="term" value="C:cell outer membrane"/>
    <property type="evidence" value="ECO:0007669"/>
    <property type="project" value="UniProtKB-SubCell"/>
</dbReference>
<dbReference type="PROSITE" id="PS52016">
    <property type="entry name" value="TONB_DEPENDENT_REC_3"/>
    <property type="match status" value="1"/>
</dbReference>
<keyword evidence="7 10" id="KW-0472">Membrane</keyword>
<dbReference type="SUPFAM" id="SSF56935">
    <property type="entry name" value="Porins"/>
    <property type="match status" value="1"/>
</dbReference>
<dbReference type="GO" id="GO:0015344">
    <property type="term" value="F:siderophore uptake transmembrane transporter activity"/>
    <property type="evidence" value="ECO:0007669"/>
    <property type="project" value="TreeGrafter"/>
</dbReference>
<reference evidence="15 16" key="1">
    <citation type="journal article" date="2011" name="Stand. Genomic Sci.">
        <title>Complete genome sequence of Haliscomenobacter hydrossis type strain (O).</title>
        <authorList>
            <consortium name="US DOE Joint Genome Institute (JGI-PGF)"/>
            <person name="Daligault H."/>
            <person name="Lapidus A."/>
            <person name="Zeytun A."/>
            <person name="Nolan M."/>
            <person name="Lucas S."/>
            <person name="Del Rio T.G."/>
            <person name="Tice H."/>
            <person name="Cheng J.F."/>
            <person name="Tapia R."/>
            <person name="Han C."/>
            <person name="Goodwin L."/>
            <person name="Pitluck S."/>
            <person name="Liolios K."/>
            <person name="Pagani I."/>
            <person name="Ivanova N."/>
            <person name="Huntemann M."/>
            <person name="Mavromatis K."/>
            <person name="Mikhailova N."/>
            <person name="Pati A."/>
            <person name="Chen A."/>
            <person name="Palaniappan K."/>
            <person name="Land M."/>
            <person name="Hauser L."/>
            <person name="Brambilla E.M."/>
            <person name="Rohde M."/>
            <person name="Verbarg S."/>
            <person name="Goker M."/>
            <person name="Bristow J."/>
            <person name="Eisen J.A."/>
            <person name="Markowitz V."/>
            <person name="Hugenholtz P."/>
            <person name="Kyrpides N.C."/>
            <person name="Klenk H.P."/>
            <person name="Woyke T."/>
        </authorList>
    </citation>
    <scope>NUCLEOTIDE SEQUENCE [LARGE SCALE GENOMIC DNA]</scope>
    <source>
        <strain evidence="16">ATCC 27775 / DSM 1100 / LMG 10767 / O</strain>
    </source>
</reference>
<evidence type="ECO:0000259" key="14">
    <source>
        <dbReference type="Pfam" id="PF07715"/>
    </source>
</evidence>
<dbReference type="InterPro" id="IPR000531">
    <property type="entry name" value="Beta-barrel_TonB"/>
</dbReference>
<dbReference type="HOGENOM" id="CLU_022656_0_0_10"/>
<evidence type="ECO:0000259" key="13">
    <source>
        <dbReference type="Pfam" id="PF00593"/>
    </source>
</evidence>
<evidence type="ECO:0000313" key="15">
    <source>
        <dbReference type="EMBL" id="AEE49972.1"/>
    </source>
</evidence>
<gene>
    <name evidence="15" type="ordered locus">Halhy_2087</name>
</gene>
<evidence type="ECO:0000256" key="4">
    <source>
        <dbReference type="ARBA" id="ARBA00022692"/>
    </source>
</evidence>
<keyword evidence="5 12" id="KW-0732">Signal</keyword>
<keyword evidence="4 10" id="KW-0812">Transmembrane</keyword>
<dbReference type="EMBL" id="CP002691">
    <property type="protein sequence ID" value="AEE49972.1"/>
    <property type="molecule type" value="Genomic_DNA"/>
</dbReference>
<dbReference type="eggNOG" id="COG4771">
    <property type="taxonomic scope" value="Bacteria"/>
</dbReference>
<accession>F4KQI3</accession>
<keyword evidence="8 15" id="KW-0675">Receptor</keyword>
<proteinExistence type="inferred from homology"/>
<dbReference type="SUPFAM" id="SSF49464">
    <property type="entry name" value="Carboxypeptidase regulatory domain-like"/>
    <property type="match status" value="1"/>
</dbReference>
<evidence type="ECO:0000256" key="8">
    <source>
        <dbReference type="ARBA" id="ARBA00023170"/>
    </source>
</evidence>
<evidence type="ECO:0000313" key="16">
    <source>
        <dbReference type="Proteomes" id="UP000008461"/>
    </source>
</evidence>
<feature type="domain" description="TonB-dependent receptor plug" evidence="14">
    <location>
        <begin position="119"/>
        <end position="226"/>
    </location>
</feature>
<evidence type="ECO:0000256" key="6">
    <source>
        <dbReference type="ARBA" id="ARBA00023077"/>
    </source>
</evidence>
<comment type="subcellular location">
    <subcellularLocation>
        <location evidence="1 10">Cell outer membrane</location>
        <topology evidence="1 10">Multi-pass membrane protein</topology>
    </subcellularLocation>
</comment>
<evidence type="ECO:0000256" key="11">
    <source>
        <dbReference type="RuleBase" id="RU003357"/>
    </source>
</evidence>
<dbReference type="Pfam" id="PF07715">
    <property type="entry name" value="Plug"/>
    <property type="match status" value="1"/>
</dbReference>
<dbReference type="PANTHER" id="PTHR30069:SF29">
    <property type="entry name" value="HEMOGLOBIN AND HEMOGLOBIN-HAPTOGLOBIN-BINDING PROTEIN 1-RELATED"/>
    <property type="match status" value="1"/>
</dbReference>
<dbReference type="InterPro" id="IPR008969">
    <property type="entry name" value="CarboxyPept-like_regulatory"/>
</dbReference>
<dbReference type="OrthoDB" id="9760333at2"/>
<dbReference type="Pfam" id="PF13715">
    <property type="entry name" value="CarbopepD_reg_2"/>
    <property type="match status" value="1"/>
</dbReference>
<reference key="2">
    <citation type="submission" date="2011-04" db="EMBL/GenBank/DDBJ databases">
        <title>Complete sequence of chromosome of Haliscomenobacter hydrossis DSM 1100.</title>
        <authorList>
            <consortium name="US DOE Joint Genome Institute (JGI-PGF)"/>
            <person name="Lucas S."/>
            <person name="Han J."/>
            <person name="Lapidus A."/>
            <person name="Bruce D."/>
            <person name="Goodwin L."/>
            <person name="Pitluck S."/>
            <person name="Peters L."/>
            <person name="Kyrpides N."/>
            <person name="Mavromatis K."/>
            <person name="Ivanova N."/>
            <person name="Ovchinnikova G."/>
            <person name="Pagani I."/>
            <person name="Daligault H."/>
            <person name="Detter J.C."/>
            <person name="Han C."/>
            <person name="Land M."/>
            <person name="Hauser L."/>
            <person name="Markowitz V."/>
            <person name="Cheng J.-F."/>
            <person name="Hugenholtz P."/>
            <person name="Woyke T."/>
            <person name="Wu D."/>
            <person name="Verbarg S."/>
            <person name="Frueling A."/>
            <person name="Brambilla E."/>
            <person name="Klenk H.-P."/>
            <person name="Eisen J.A."/>
        </authorList>
    </citation>
    <scope>NUCLEOTIDE SEQUENCE</scope>
    <source>
        <strain>DSM 1100</strain>
    </source>
</reference>
<keyword evidence="2 10" id="KW-0813">Transport</keyword>
<evidence type="ECO:0000256" key="12">
    <source>
        <dbReference type="SAM" id="SignalP"/>
    </source>
</evidence>
<evidence type="ECO:0000256" key="1">
    <source>
        <dbReference type="ARBA" id="ARBA00004571"/>
    </source>
</evidence>
<evidence type="ECO:0000256" key="2">
    <source>
        <dbReference type="ARBA" id="ARBA00022448"/>
    </source>
</evidence>
<dbReference type="Gene3D" id="2.60.40.1120">
    <property type="entry name" value="Carboxypeptidase-like, regulatory domain"/>
    <property type="match status" value="1"/>
</dbReference>
<dbReference type="GO" id="GO:0044718">
    <property type="term" value="P:siderophore transmembrane transport"/>
    <property type="evidence" value="ECO:0007669"/>
    <property type="project" value="TreeGrafter"/>
</dbReference>
<dbReference type="PANTHER" id="PTHR30069">
    <property type="entry name" value="TONB-DEPENDENT OUTER MEMBRANE RECEPTOR"/>
    <property type="match status" value="1"/>
</dbReference>
<evidence type="ECO:0000256" key="10">
    <source>
        <dbReference type="PROSITE-ProRule" id="PRU01360"/>
    </source>
</evidence>
<evidence type="ECO:0000256" key="7">
    <source>
        <dbReference type="ARBA" id="ARBA00023136"/>
    </source>
</evidence>
<keyword evidence="6 11" id="KW-0798">TonB box</keyword>
<dbReference type="Proteomes" id="UP000008461">
    <property type="component" value="Chromosome"/>
</dbReference>
<feature type="signal peptide" evidence="12">
    <location>
        <begin position="1"/>
        <end position="18"/>
    </location>
</feature>